<reference evidence="1" key="1">
    <citation type="submission" date="2020-07" db="EMBL/GenBank/DDBJ databases">
        <title>Multicomponent nature underlies the extraordinary mechanical properties of spider dragline silk.</title>
        <authorList>
            <person name="Kono N."/>
            <person name="Nakamura H."/>
            <person name="Mori M."/>
            <person name="Yoshida Y."/>
            <person name="Ohtoshi R."/>
            <person name="Malay A.D."/>
            <person name="Moran D.A.P."/>
            <person name="Tomita M."/>
            <person name="Numata K."/>
            <person name="Arakawa K."/>
        </authorList>
    </citation>
    <scope>NUCLEOTIDE SEQUENCE</scope>
</reference>
<comment type="caution">
    <text evidence="1">The sequence shown here is derived from an EMBL/GenBank/DDBJ whole genome shotgun (WGS) entry which is preliminary data.</text>
</comment>
<evidence type="ECO:0000313" key="1">
    <source>
        <dbReference type="EMBL" id="GFQ90012.1"/>
    </source>
</evidence>
<organism evidence="1 2">
    <name type="scientific">Trichonephila clavata</name>
    <name type="common">Joro spider</name>
    <name type="synonym">Nephila clavata</name>
    <dbReference type="NCBI Taxonomy" id="2740835"/>
    <lineage>
        <taxon>Eukaryota</taxon>
        <taxon>Metazoa</taxon>
        <taxon>Ecdysozoa</taxon>
        <taxon>Arthropoda</taxon>
        <taxon>Chelicerata</taxon>
        <taxon>Arachnida</taxon>
        <taxon>Araneae</taxon>
        <taxon>Araneomorphae</taxon>
        <taxon>Entelegynae</taxon>
        <taxon>Araneoidea</taxon>
        <taxon>Nephilidae</taxon>
        <taxon>Trichonephila</taxon>
    </lineage>
</organism>
<dbReference type="OrthoDB" id="6417339at2759"/>
<keyword evidence="2" id="KW-1185">Reference proteome</keyword>
<dbReference type="EMBL" id="BMAO01023630">
    <property type="protein sequence ID" value="GFQ90012.1"/>
    <property type="molecule type" value="Genomic_DNA"/>
</dbReference>
<protein>
    <submittedName>
        <fullName evidence="1">Uncharacterized protein</fullName>
    </submittedName>
</protein>
<name>A0A8X6FWJ1_TRICU</name>
<sequence>MVPCLIQLFSIFPPTLRPSLDLITRTIHTKASMNVAPSPPFSIALKGYFQVCSRHSSFKVTFLDPVVQRMEERRFMRYLVRYEEGIEEYDFSINCGESILNSSEAFDCVFGGDLCWTTPCFFINHQSTKGCFKKENIIVIGAVFFTFESIN</sequence>
<dbReference type="Proteomes" id="UP000887116">
    <property type="component" value="Unassembled WGS sequence"/>
</dbReference>
<gene>
    <name evidence="1" type="ORF">TNCT_287611</name>
</gene>
<evidence type="ECO:0000313" key="2">
    <source>
        <dbReference type="Proteomes" id="UP000887116"/>
    </source>
</evidence>
<accession>A0A8X6FWJ1</accession>
<proteinExistence type="predicted"/>
<dbReference type="AlphaFoldDB" id="A0A8X6FWJ1"/>